<dbReference type="SUPFAM" id="SSF110849">
    <property type="entry name" value="ParB/Sulfiredoxin"/>
    <property type="match status" value="1"/>
</dbReference>
<dbReference type="InterPro" id="IPR029063">
    <property type="entry name" value="SAM-dependent_MTases_sf"/>
</dbReference>
<dbReference type="Gene3D" id="3.90.1530.10">
    <property type="entry name" value="Conserved hypothetical protein from pyrococcus furiosus pfu- 392566-001, ParB domain"/>
    <property type="match status" value="1"/>
</dbReference>
<keyword evidence="2 7" id="KW-0489">Methyltransferase</keyword>
<keyword evidence="3" id="KW-0808">Transferase</keyword>
<accession>A0ABS2RDA7</accession>
<dbReference type="CDD" id="cd16401">
    <property type="entry name" value="ParB_N_like_MT"/>
    <property type="match status" value="1"/>
</dbReference>
<dbReference type="Gene3D" id="3.40.50.150">
    <property type="entry name" value="Vaccinia Virus protein VP39"/>
    <property type="match status" value="1"/>
</dbReference>
<comment type="caution">
    <text evidence="7">The sequence shown here is derived from an EMBL/GenBank/DDBJ whole genome shotgun (WGS) entry which is preliminary data.</text>
</comment>
<evidence type="ECO:0000256" key="2">
    <source>
        <dbReference type="ARBA" id="ARBA00022603"/>
    </source>
</evidence>
<dbReference type="RefSeq" id="WP_328799816.1">
    <property type="nucleotide sequence ID" value="NZ_JAFBFH010000040.1"/>
</dbReference>
<evidence type="ECO:0000256" key="3">
    <source>
        <dbReference type="ARBA" id="ARBA00022679"/>
    </source>
</evidence>
<dbReference type="InterPro" id="IPR002941">
    <property type="entry name" value="DNA_methylase_N4/N6"/>
</dbReference>
<evidence type="ECO:0000256" key="1">
    <source>
        <dbReference type="ARBA" id="ARBA00006594"/>
    </source>
</evidence>
<dbReference type="GO" id="GO:0032259">
    <property type="term" value="P:methylation"/>
    <property type="evidence" value="ECO:0007669"/>
    <property type="project" value="UniProtKB-KW"/>
</dbReference>
<feature type="domain" description="ParB-like N-terminal" evidence="6">
    <location>
        <begin position="4"/>
        <end position="93"/>
    </location>
</feature>
<dbReference type="InterPro" id="IPR002295">
    <property type="entry name" value="N4/N6-MTase_EcoPI_Mod-like"/>
</dbReference>
<reference evidence="7 8" key="1">
    <citation type="submission" date="2021-01" db="EMBL/GenBank/DDBJ databases">
        <title>Genomic Encyclopedia of Type Strains, Phase IV (KMG-IV): sequencing the most valuable type-strain genomes for metagenomic binning, comparative biology and taxonomic classification.</title>
        <authorList>
            <person name="Goeker M."/>
        </authorList>
    </citation>
    <scope>NUCLEOTIDE SEQUENCE [LARGE SCALE GENOMIC DNA]</scope>
    <source>
        <strain evidence="7 8">DSM 105453</strain>
    </source>
</reference>
<evidence type="ECO:0000256" key="5">
    <source>
        <dbReference type="ARBA" id="ARBA00022747"/>
    </source>
</evidence>
<organism evidence="7 8">
    <name type="scientific">Siminovitchia thermophila</name>
    <dbReference type="NCBI Taxonomy" id="1245522"/>
    <lineage>
        <taxon>Bacteria</taxon>
        <taxon>Bacillati</taxon>
        <taxon>Bacillota</taxon>
        <taxon>Bacilli</taxon>
        <taxon>Bacillales</taxon>
        <taxon>Bacillaceae</taxon>
        <taxon>Siminovitchia</taxon>
    </lineage>
</organism>
<dbReference type="InterPro" id="IPR015840">
    <property type="entry name" value="DNA_MeTrfase_ParB"/>
</dbReference>
<dbReference type="SUPFAM" id="SSF53335">
    <property type="entry name" value="S-adenosyl-L-methionine-dependent methyltransferases"/>
    <property type="match status" value="1"/>
</dbReference>
<dbReference type="GO" id="GO:0008168">
    <property type="term" value="F:methyltransferase activity"/>
    <property type="evidence" value="ECO:0007669"/>
    <property type="project" value="UniProtKB-KW"/>
</dbReference>
<evidence type="ECO:0000256" key="4">
    <source>
        <dbReference type="ARBA" id="ARBA00022691"/>
    </source>
</evidence>
<keyword evidence="8" id="KW-1185">Reference proteome</keyword>
<dbReference type="PROSITE" id="PS00092">
    <property type="entry name" value="N6_MTASE"/>
    <property type="match status" value="1"/>
</dbReference>
<protein>
    <submittedName>
        <fullName evidence="7">DNA modification methylase</fullName>
    </submittedName>
</protein>
<proteinExistence type="inferred from homology"/>
<evidence type="ECO:0000313" key="7">
    <source>
        <dbReference type="EMBL" id="MBM7717159.1"/>
    </source>
</evidence>
<dbReference type="EMBL" id="JAFBFH010000040">
    <property type="protein sequence ID" value="MBM7717159.1"/>
    <property type="molecule type" value="Genomic_DNA"/>
</dbReference>
<dbReference type="Pfam" id="PF02195">
    <property type="entry name" value="ParB_N"/>
    <property type="match status" value="1"/>
</dbReference>
<dbReference type="PRINTS" id="PR00506">
    <property type="entry name" value="D21N6MTFRASE"/>
</dbReference>
<name>A0ABS2RDA7_9BACI</name>
<dbReference type="PIRSF" id="PIRSF036758">
    <property type="entry name" value="Aden_M_ParB"/>
    <property type="match status" value="1"/>
</dbReference>
<gene>
    <name evidence="7" type="ORF">JOC94_004184</name>
</gene>
<dbReference type="Proteomes" id="UP000823485">
    <property type="component" value="Unassembled WGS sequence"/>
</dbReference>
<keyword evidence="4" id="KW-0949">S-adenosyl-L-methionine</keyword>
<dbReference type="InterPro" id="IPR003115">
    <property type="entry name" value="ParB_N"/>
</dbReference>
<keyword evidence="5" id="KW-0680">Restriction system</keyword>
<dbReference type="SMART" id="SM00470">
    <property type="entry name" value="ParB"/>
    <property type="match status" value="1"/>
</dbReference>
<sequence length="447" mass="50880">MEMVKMKINDLIHANYNPRIDLQPGDPDYEKLKRSIQEFGYVDPVIWNKRSGVVVGGHQRLKVLQDLGYSEIDVSVVDLSEDEEKALNIALNKIEGDWDNYKLKDLLEELDTGAFDVTLTGFDEEEIEELMTQYFVEDENEVQEDDFDPEETADQIEEPITQLGDLWQLGRHRLMVGDSTNIDDVLRLMGSEQADMIFTDPPYNVDYEGGSGLKIENDNMEDSEFYKFLYDAYVAMYTVLKEGGPIYVCHADSEGLNFRKAFQDSGLLLKQCIIWVKNSLVLGRQDYQWKHEPILYGWKPGAAHKWYGGRKETTVMEDPVDLAITPKGDHTLLTFNNGVSSTVVKVPSYEIVHDGSDEGFTTWRIERPSRNADHPTMKPISLCARAIKNSSQPGERVLDPFGGSGSTLMACEQTGRICHTMEYDPIYAEVIIRRWEEFTGQKAVKLG</sequence>
<evidence type="ECO:0000259" key="6">
    <source>
        <dbReference type="SMART" id="SM00470"/>
    </source>
</evidence>
<comment type="similarity">
    <text evidence="1">Belongs to the N(4)/N(6)-methyltransferase family.</text>
</comment>
<dbReference type="InterPro" id="IPR036086">
    <property type="entry name" value="ParB/Sulfiredoxin_sf"/>
</dbReference>
<evidence type="ECO:0000313" key="8">
    <source>
        <dbReference type="Proteomes" id="UP000823485"/>
    </source>
</evidence>
<dbReference type="InterPro" id="IPR002052">
    <property type="entry name" value="DNA_methylase_N6_adenine_CS"/>
</dbReference>
<dbReference type="Pfam" id="PF01555">
    <property type="entry name" value="N6_N4_Mtase"/>
    <property type="match status" value="1"/>
</dbReference>